<evidence type="ECO:0000256" key="1">
    <source>
        <dbReference type="SAM" id="MobiDB-lite"/>
    </source>
</evidence>
<feature type="region of interest" description="Disordered" evidence="1">
    <location>
        <begin position="27"/>
        <end position="95"/>
    </location>
</feature>
<evidence type="ECO:0000313" key="3">
    <source>
        <dbReference type="Proteomes" id="UP000499080"/>
    </source>
</evidence>
<feature type="compositionally biased region" description="Polar residues" evidence="1">
    <location>
        <begin position="80"/>
        <end position="91"/>
    </location>
</feature>
<comment type="caution">
    <text evidence="2">The sequence shown here is derived from an EMBL/GenBank/DDBJ whole genome shotgun (WGS) entry which is preliminary data.</text>
</comment>
<keyword evidence="3" id="KW-1185">Reference proteome</keyword>
<name>A0A4Y2GMQ9_ARAVE</name>
<protein>
    <submittedName>
        <fullName evidence="2">Uncharacterized protein</fullName>
    </submittedName>
</protein>
<dbReference type="Proteomes" id="UP000499080">
    <property type="component" value="Unassembled WGS sequence"/>
</dbReference>
<evidence type="ECO:0000313" key="2">
    <source>
        <dbReference type="EMBL" id="GBM55142.1"/>
    </source>
</evidence>
<sequence length="115" mass="12595">MHSSDVASSVYEGRGSLVLRSRLWGRRASGSKPDSTEDPPCMEHAKSYLGAKRPPVGVARKFEERAPDQASSSLSDSGSIFRNPSQNSPHVSSKRDVNKAKIFRLLLFILIHSDG</sequence>
<gene>
    <name evidence="2" type="ORF">AVEN_207026_1</name>
</gene>
<proteinExistence type="predicted"/>
<accession>A0A4Y2GMQ9</accession>
<dbReference type="AlphaFoldDB" id="A0A4Y2GMQ9"/>
<reference evidence="2 3" key="1">
    <citation type="journal article" date="2019" name="Sci. Rep.">
        <title>Orb-weaving spider Araneus ventricosus genome elucidates the spidroin gene catalogue.</title>
        <authorList>
            <person name="Kono N."/>
            <person name="Nakamura H."/>
            <person name="Ohtoshi R."/>
            <person name="Moran D.A.P."/>
            <person name="Shinohara A."/>
            <person name="Yoshida Y."/>
            <person name="Fujiwara M."/>
            <person name="Mori M."/>
            <person name="Tomita M."/>
            <person name="Arakawa K."/>
        </authorList>
    </citation>
    <scope>NUCLEOTIDE SEQUENCE [LARGE SCALE GENOMIC DNA]</scope>
</reference>
<organism evidence="2 3">
    <name type="scientific">Araneus ventricosus</name>
    <name type="common">Orbweaver spider</name>
    <name type="synonym">Epeira ventricosa</name>
    <dbReference type="NCBI Taxonomy" id="182803"/>
    <lineage>
        <taxon>Eukaryota</taxon>
        <taxon>Metazoa</taxon>
        <taxon>Ecdysozoa</taxon>
        <taxon>Arthropoda</taxon>
        <taxon>Chelicerata</taxon>
        <taxon>Arachnida</taxon>
        <taxon>Araneae</taxon>
        <taxon>Araneomorphae</taxon>
        <taxon>Entelegynae</taxon>
        <taxon>Araneoidea</taxon>
        <taxon>Araneidae</taxon>
        <taxon>Araneus</taxon>
    </lineage>
</organism>
<dbReference type="EMBL" id="BGPR01001487">
    <property type="protein sequence ID" value="GBM55142.1"/>
    <property type="molecule type" value="Genomic_DNA"/>
</dbReference>